<sequence>MTASLTASLTATTAVAAAAILPLLGSPPPAGATAYALQQVTAGDLGPSGSWLRLQDTPATAGLPAGVQQVVPFADPAHFDGSLHLAVTAGKGAARQAQAVHPFNRKVPLSGIASLAPSYDLYVRSWTSTASAVRYGASLQLLSVCRGAASTLSFQPQLAVDAQGRTGAIADTWRHFVAGPASLWVTSRPVGSFAAGTSHPLSAYASACDAPGDGATAVAANVGGPRDAKAGLDTYVDNIAVNGTVYEFTAAHPAGQARITMSAGSGSARPAGLLSGSVTFSSPSGGPEYTSVGTRLVFSRPGGLAPDDLTVTAGGSPVTLTSAPGGTLAAVVTPGATVDLGPGGAYRTAVTVSDRTPGKGALSLTAHLLAQGYQPLQDTGVHAEVPLAR</sequence>
<keyword evidence="1" id="KW-0732">Signal</keyword>
<feature type="signal peptide" evidence="1">
    <location>
        <begin position="1"/>
        <end position="32"/>
    </location>
</feature>
<keyword evidence="3" id="KW-1185">Reference proteome</keyword>
<evidence type="ECO:0000313" key="3">
    <source>
        <dbReference type="Proteomes" id="UP000778578"/>
    </source>
</evidence>
<feature type="chain" id="PRO_5045560878" evidence="1">
    <location>
        <begin position="33"/>
        <end position="389"/>
    </location>
</feature>
<proteinExistence type="predicted"/>
<dbReference type="Proteomes" id="UP000778578">
    <property type="component" value="Unassembled WGS sequence"/>
</dbReference>
<dbReference type="EMBL" id="JAINZZ010000112">
    <property type="protein sequence ID" value="MBY8883125.1"/>
    <property type="molecule type" value="Genomic_DNA"/>
</dbReference>
<organism evidence="2 3">
    <name type="scientific">Actinacidiphila acidipaludis</name>
    <dbReference type="NCBI Taxonomy" id="2873382"/>
    <lineage>
        <taxon>Bacteria</taxon>
        <taxon>Bacillati</taxon>
        <taxon>Actinomycetota</taxon>
        <taxon>Actinomycetes</taxon>
        <taxon>Kitasatosporales</taxon>
        <taxon>Streptomycetaceae</taxon>
        <taxon>Actinacidiphila</taxon>
    </lineage>
</organism>
<evidence type="ECO:0000256" key="1">
    <source>
        <dbReference type="SAM" id="SignalP"/>
    </source>
</evidence>
<name>A0ABS7QL55_9ACTN</name>
<evidence type="ECO:0000313" key="2">
    <source>
        <dbReference type="EMBL" id="MBY8883125.1"/>
    </source>
</evidence>
<comment type="caution">
    <text evidence="2">The sequence shown here is derived from an EMBL/GenBank/DDBJ whole genome shotgun (WGS) entry which is preliminary data.</text>
</comment>
<protein>
    <submittedName>
        <fullName evidence="2">Uncharacterized protein</fullName>
    </submittedName>
</protein>
<gene>
    <name evidence="2" type="ORF">K7862_36645</name>
</gene>
<accession>A0ABS7QL55</accession>
<reference evidence="2 3" key="1">
    <citation type="submission" date="2021-08" db="EMBL/GenBank/DDBJ databases">
        <title>WGS of actinomycetes from Thailand.</title>
        <authorList>
            <person name="Thawai C."/>
        </authorList>
    </citation>
    <scope>NUCLEOTIDE SEQUENCE [LARGE SCALE GENOMIC DNA]</scope>
    <source>
        <strain evidence="2 3">PLK6-54</strain>
    </source>
</reference>
<dbReference type="RefSeq" id="WP_222970054.1">
    <property type="nucleotide sequence ID" value="NZ_JAINZZ010000112.1"/>
</dbReference>